<evidence type="ECO:0000256" key="3">
    <source>
        <dbReference type="SAM" id="SignalP"/>
    </source>
</evidence>
<dbReference type="Proteomes" id="UP000236752">
    <property type="component" value="Unassembled WGS sequence"/>
</dbReference>
<dbReference type="InterPro" id="IPR003715">
    <property type="entry name" value="Poly_export_N"/>
</dbReference>
<accession>A0A1H5Z4I2</accession>
<feature type="coiled-coil region" evidence="2">
    <location>
        <begin position="311"/>
        <end position="338"/>
    </location>
</feature>
<dbReference type="Pfam" id="PF10531">
    <property type="entry name" value="SLBB"/>
    <property type="match status" value="1"/>
</dbReference>
<feature type="domain" description="Polysaccharide export protein N-terminal" evidence="4">
    <location>
        <begin position="22"/>
        <end position="95"/>
    </location>
</feature>
<feature type="domain" description="Soluble ligand binding" evidence="5">
    <location>
        <begin position="101"/>
        <end position="136"/>
    </location>
</feature>
<name>A0A1H5Z4I2_9RHOB</name>
<gene>
    <name evidence="6" type="ORF">SAMN04488045_2418</name>
</gene>
<keyword evidence="7" id="KW-1185">Reference proteome</keyword>
<feature type="chain" id="PRO_5009291210" evidence="3">
    <location>
        <begin position="23"/>
        <end position="399"/>
    </location>
</feature>
<evidence type="ECO:0000256" key="2">
    <source>
        <dbReference type="SAM" id="Coils"/>
    </source>
</evidence>
<proteinExistence type="predicted"/>
<sequence length="399" mass="43842">MVTLKPALLAALTLALPSMVVAGDYQLIVGDEVQLLLPGDTEPSVMKVDLDGEIRLSGLGGVAVSGFSLDQAEHTIETALADRGLYSNPDITIDIANYAHVTVFGDVARPGRYDFTPGMTVATALAMSGGHQEWGISKIELERAQIELESQRKASNYELATLVLQEAKLSAKLQDLAKLEPDISRIPQPTAVNFKIRLDQVTALFMQEQSYYAETLAFMEKEVGDLWRQKELFDQKLAVQNEILDTAEQGMARSKELLAKGLQTSTQQAITQQRYADARAKKLELEQAILLADRAWSDVLKAKSSFVEDRRQKAMTELMQTQAKLDQETLNYRRLAKQLALLSGGEFAAALLSEEATQTVSVQSSRSGRELLEVADTNLSLMPGDTVIISLNDLSFFDG</sequence>
<organism evidence="6 7">
    <name type="scientific">Thalassococcus halodurans</name>
    <dbReference type="NCBI Taxonomy" id="373675"/>
    <lineage>
        <taxon>Bacteria</taxon>
        <taxon>Pseudomonadati</taxon>
        <taxon>Pseudomonadota</taxon>
        <taxon>Alphaproteobacteria</taxon>
        <taxon>Rhodobacterales</taxon>
        <taxon>Roseobacteraceae</taxon>
        <taxon>Thalassococcus</taxon>
    </lineage>
</organism>
<dbReference type="EMBL" id="FNUZ01000003">
    <property type="protein sequence ID" value="SEG31241.1"/>
    <property type="molecule type" value="Genomic_DNA"/>
</dbReference>
<evidence type="ECO:0000313" key="7">
    <source>
        <dbReference type="Proteomes" id="UP000236752"/>
    </source>
</evidence>
<reference evidence="6 7" key="1">
    <citation type="submission" date="2016-10" db="EMBL/GenBank/DDBJ databases">
        <authorList>
            <person name="de Groot N.N."/>
        </authorList>
    </citation>
    <scope>NUCLEOTIDE SEQUENCE [LARGE SCALE GENOMIC DNA]</scope>
    <source>
        <strain evidence="6 7">DSM 26915</strain>
    </source>
</reference>
<evidence type="ECO:0000256" key="1">
    <source>
        <dbReference type="ARBA" id="ARBA00022729"/>
    </source>
</evidence>
<dbReference type="PANTHER" id="PTHR33619:SF3">
    <property type="entry name" value="POLYSACCHARIDE EXPORT PROTEIN GFCE-RELATED"/>
    <property type="match status" value="1"/>
</dbReference>
<dbReference type="AlphaFoldDB" id="A0A1H5Z4I2"/>
<evidence type="ECO:0000259" key="4">
    <source>
        <dbReference type="Pfam" id="PF02563"/>
    </source>
</evidence>
<protein>
    <submittedName>
        <fullName evidence="6">SLBB domain-containing protein</fullName>
    </submittedName>
</protein>
<dbReference type="Pfam" id="PF02563">
    <property type="entry name" value="Poly_export"/>
    <property type="match status" value="1"/>
</dbReference>
<dbReference type="PANTHER" id="PTHR33619">
    <property type="entry name" value="POLYSACCHARIDE EXPORT PROTEIN GFCE-RELATED"/>
    <property type="match status" value="1"/>
</dbReference>
<keyword evidence="1 3" id="KW-0732">Signal</keyword>
<dbReference type="InterPro" id="IPR049712">
    <property type="entry name" value="Poly_export"/>
</dbReference>
<feature type="signal peptide" evidence="3">
    <location>
        <begin position="1"/>
        <end position="22"/>
    </location>
</feature>
<dbReference type="GO" id="GO:0015159">
    <property type="term" value="F:polysaccharide transmembrane transporter activity"/>
    <property type="evidence" value="ECO:0007669"/>
    <property type="project" value="InterPro"/>
</dbReference>
<dbReference type="Gene3D" id="3.10.560.10">
    <property type="entry name" value="Outer membrane lipoprotein wza domain like"/>
    <property type="match status" value="1"/>
</dbReference>
<dbReference type="InterPro" id="IPR019554">
    <property type="entry name" value="Soluble_ligand-bd"/>
</dbReference>
<evidence type="ECO:0000259" key="5">
    <source>
        <dbReference type="Pfam" id="PF10531"/>
    </source>
</evidence>
<evidence type="ECO:0000313" key="6">
    <source>
        <dbReference type="EMBL" id="SEG31241.1"/>
    </source>
</evidence>
<keyword evidence="2" id="KW-0175">Coiled coil</keyword>